<name>A0A6I9RJF2_ELAGV</name>
<accession>A0A6I9RJF2</accession>
<keyword evidence="2" id="KW-1185">Reference proteome</keyword>
<dbReference type="InParanoid" id="A0A6I9RJF2"/>
<sequence>MAGFYVGWSRGEAQKDANGEVEGDATDIGGVADNEEDDVAGMGDDEGGVSEAGIMINKGLGLGGGPIEDDEGVASREWVGSPRLAHDAVEVGKEGGVVKAKDLIEGLPKKFKEAMTEEEVKEAKKQLEQLEVNVSII</sequence>
<gene>
    <name evidence="3" type="primary">LOC105049706</name>
</gene>
<protein>
    <submittedName>
        <fullName evidence="3">Uncharacterized protein LOC105049706</fullName>
    </submittedName>
</protein>
<dbReference type="RefSeq" id="XP_010927747.1">
    <property type="nucleotide sequence ID" value="XM_010929445.1"/>
</dbReference>
<feature type="compositionally biased region" description="Acidic residues" evidence="1">
    <location>
        <begin position="33"/>
        <end position="48"/>
    </location>
</feature>
<dbReference type="SUPFAM" id="SSF54736">
    <property type="entry name" value="ClpS-like"/>
    <property type="match status" value="1"/>
</dbReference>
<organism evidence="2 3">
    <name type="scientific">Elaeis guineensis var. tenera</name>
    <name type="common">Oil palm</name>
    <dbReference type="NCBI Taxonomy" id="51953"/>
    <lineage>
        <taxon>Eukaryota</taxon>
        <taxon>Viridiplantae</taxon>
        <taxon>Streptophyta</taxon>
        <taxon>Embryophyta</taxon>
        <taxon>Tracheophyta</taxon>
        <taxon>Spermatophyta</taxon>
        <taxon>Magnoliopsida</taxon>
        <taxon>Liliopsida</taxon>
        <taxon>Arecaceae</taxon>
        <taxon>Arecoideae</taxon>
        <taxon>Cocoseae</taxon>
        <taxon>Elaeidinae</taxon>
        <taxon>Elaeis</taxon>
    </lineage>
</organism>
<proteinExistence type="predicted"/>
<evidence type="ECO:0000313" key="2">
    <source>
        <dbReference type="Proteomes" id="UP000504607"/>
    </source>
</evidence>
<dbReference type="OrthoDB" id="250175at2759"/>
<feature type="region of interest" description="Disordered" evidence="1">
    <location>
        <begin position="1"/>
        <end position="50"/>
    </location>
</feature>
<evidence type="ECO:0000313" key="3">
    <source>
        <dbReference type="RefSeq" id="XP_010927747.1"/>
    </source>
</evidence>
<dbReference type="AlphaFoldDB" id="A0A6I9RJF2"/>
<dbReference type="Gene3D" id="3.30.1390.10">
    <property type="match status" value="1"/>
</dbReference>
<reference evidence="3" key="1">
    <citation type="submission" date="2025-08" db="UniProtKB">
        <authorList>
            <consortium name="RefSeq"/>
        </authorList>
    </citation>
    <scope>IDENTIFICATION</scope>
</reference>
<evidence type="ECO:0000256" key="1">
    <source>
        <dbReference type="SAM" id="MobiDB-lite"/>
    </source>
</evidence>
<dbReference type="InterPro" id="IPR014719">
    <property type="entry name" value="Ribosomal_bL12_C/ClpS-like"/>
</dbReference>
<dbReference type="Proteomes" id="UP000504607">
    <property type="component" value="Chromosome 8"/>
</dbReference>